<dbReference type="HOGENOM" id="CLU_2845498_0_0_5"/>
<evidence type="ECO:0000313" key="1">
    <source>
        <dbReference type="EMBL" id="AGI68964.1"/>
    </source>
</evidence>
<dbReference type="KEGG" id="oat:OAN307_c34840"/>
<evidence type="ECO:0000313" key="2">
    <source>
        <dbReference type="Proteomes" id="UP000005307"/>
    </source>
</evidence>
<sequence>MRSFDPSQRCCRRIECFEAEHWPCDSFNTVMVLLDDIIEISGLNDTHGLTSSGEFNDDVQTLQTG</sequence>
<name>M9R8K5_9RHOB</name>
<dbReference type="EMBL" id="CP003740">
    <property type="protein sequence ID" value="AGI68964.1"/>
    <property type="molecule type" value="Genomic_DNA"/>
</dbReference>
<keyword evidence="2" id="KW-1185">Reference proteome</keyword>
<reference evidence="1 2" key="1">
    <citation type="journal article" date="2013" name="PLoS ONE">
        <title>Poles Apart: Arctic and Antarctic Octadecabacter strains Share High Genome Plasticity and a New Type of Xanthorhodopsin.</title>
        <authorList>
            <person name="Vollmers J."/>
            <person name="Voget S."/>
            <person name="Dietrich S."/>
            <person name="Gollnow K."/>
            <person name="Smits M."/>
            <person name="Meyer K."/>
            <person name="Brinkhoff T."/>
            <person name="Simon M."/>
            <person name="Daniel R."/>
        </authorList>
    </citation>
    <scope>NUCLEOTIDE SEQUENCE [LARGE SCALE GENOMIC DNA]</scope>
    <source>
        <strain evidence="1 2">307</strain>
    </source>
</reference>
<dbReference type="Proteomes" id="UP000005307">
    <property type="component" value="Chromosome"/>
</dbReference>
<proteinExistence type="predicted"/>
<dbReference type="AlphaFoldDB" id="M9R8K5"/>
<gene>
    <name evidence="1" type="ORF">OAN307_c34840</name>
</gene>
<organism evidence="1 2">
    <name type="scientific">Octadecabacter antarcticus 307</name>
    <dbReference type="NCBI Taxonomy" id="391626"/>
    <lineage>
        <taxon>Bacteria</taxon>
        <taxon>Pseudomonadati</taxon>
        <taxon>Pseudomonadota</taxon>
        <taxon>Alphaproteobacteria</taxon>
        <taxon>Rhodobacterales</taxon>
        <taxon>Roseobacteraceae</taxon>
        <taxon>Octadecabacter</taxon>
    </lineage>
</organism>
<accession>M9R8K5</accession>
<protein>
    <submittedName>
        <fullName evidence="1">Uncharacterized protein</fullName>
    </submittedName>
</protein>